<accession>E6QJU8</accession>
<dbReference type="PANTHER" id="PTHR43611">
    <property type="entry name" value="ALPHA-D-GLUCOSE 1-PHOSPHATE PHOSPHATASE"/>
    <property type="match status" value="1"/>
</dbReference>
<proteinExistence type="predicted"/>
<dbReference type="InterPro" id="IPR006439">
    <property type="entry name" value="HAD-SF_hydro_IA"/>
</dbReference>
<dbReference type="CDD" id="cd02603">
    <property type="entry name" value="HAD_sEH-N_like"/>
    <property type="match status" value="1"/>
</dbReference>
<dbReference type="SUPFAM" id="SSF56784">
    <property type="entry name" value="HAD-like"/>
    <property type="match status" value="1"/>
</dbReference>
<dbReference type="PRINTS" id="PR00413">
    <property type="entry name" value="HADHALOGNASE"/>
</dbReference>
<dbReference type="Gene3D" id="1.10.150.240">
    <property type="entry name" value="Putative phosphatase, domain 2"/>
    <property type="match status" value="1"/>
</dbReference>
<protein>
    <submittedName>
        <fullName evidence="1">Putative HAD-superfamily hydrolase subfamily IA, variant 3</fullName>
    </submittedName>
</protein>
<dbReference type="EMBL" id="CABQ01000100">
    <property type="protein sequence ID" value="CBI07515.1"/>
    <property type="molecule type" value="Genomic_DNA"/>
</dbReference>
<dbReference type="AlphaFoldDB" id="E6QJU8"/>
<dbReference type="PANTHER" id="PTHR43611:SF3">
    <property type="entry name" value="FLAVIN MONONUCLEOTIDE HYDROLASE 1, CHLOROPLATIC"/>
    <property type="match status" value="1"/>
</dbReference>
<evidence type="ECO:0000313" key="1">
    <source>
        <dbReference type="EMBL" id="CBI07515.1"/>
    </source>
</evidence>
<dbReference type="InterPro" id="IPR023198">
    <property type="entry name" value="PGP-like_dom2"/>
</dbReference>
<name>E6QJU8_9ZZZZ</name>
<reference evidence="1" key="1">
    <citation type="submission" date="2009-10" db="EMBL/GenBank/DDBJ databases">
        <title>Diversity of trophic interactions inside an arsenic-rich microbial ecosystem.</title>
        <authorList>
            <person name="Bertin P.N."/>
            <person name="Heinrich-Salmeron A."/>
            <person name="Pelletier E."/>
            <person name="Goulhen-Chollet F."/>
            <person name="Arsene-Ploetze F."/>
            <person name="Gallien S."/>
            <person name="Calteau A."/>
            <person name="Vallenet D."/>
            <person name="Casiot C."/>
            <person name="Chane-Woon-Ming B."/>
            <person name="Giloteaux L."/>
            <person name="Barakat M."/>
            <person name="Bonnefoy V."/>
            <person name="Bruneel O."/>
            <person name="Chandler M."/>
            <person name="Cleiss J."/>
            <person name="Duran R."/>
            <person name="Elbaz-Poulichet F."/>
            <person name="Fonknechten N."/>
            <person name="Lauga B."/>
            <person name="Mornico D."/>
            <person name="Ortet P."/>
            <person name="Schaeffer C."/>
            <person name="Siguier P."/>
            <person name="Alexander Thil Smith A."/>
            <person name="Van Dorsselaer A."/>
            <person name="Weissenbach J."/>
            <person name="Medigue C."/>
            <person name="Le Paslier D."/>
        </authorList>
    </citation>
    <scope>NUCLEOTIDE SEQUENCE</scope>
</reference>
<dbReference type="NCBIfam" id="TIGR01549">
    <property type="entry name" value="HAD-SF-IA-v1"/>
    <property type="match status" value="1"/>
</dbReference>
<dbReference type="InterPro" id="IPR023214">
    <property type="entry name" value="HAD_sf"/>
</dbReference>
<dbReference type="Gene3D" id="3.40.50.1000">
    <property type="entry name" value="HAD superfamily/HAD-like"/>
    <property type="match status" value="1"/>
</dbReference>
<dbReference type="NCBIfam" id="TIGR01509">
    <property type="entry name" value="HAD-SF-IA-v3"/>
    <property type="match status" value="1"/>
</dbReference>
<sequence>MALRAVAFDYGMVLSGPPEAVAHAHLERITGLDSETLERYYWVDRHDYDRGELTGSGFWKKLAQDAGLNLSEEALVELNQWDARMWTTAEPEMIAWQQRLRQEGFLTAILSNMGDSVLENIKRAFDWVNDFDVLIWSYQHGMAKPEPAIYHLLLERLGTAAEETLFLDDKLVNIEAARHLGIRALQFSTVEQLRQDLISSGLDGELCLP</sequence>
<comment type="caution">
    <text evidence="1">The sequence shown here is derived from an EMBL/GenBank/DDBJ whole genome shotgun (WGS) entry which is preliminary data.</text>
</comment>
<gene>
    <name evidence="1" type="ORF">CARN6_0861</name>
</gene>
<organism evidence="1">
    <name type="scientific">mine drainage metagenome</name>
    <dbReference type="NCBI Taxonomy" id="410659"/>
    <lineage>
        <taxon>unclassified sequences</taxon>
        <taxon>metagenomes</taxon>
        <taxon>ecological metagenomes</taxon>
    </lineage>
</organism>
<dbReference type="Pfam" id="PF00702">
    <property type="entry name" value="Hydrolase"/>
    <property type="match status" value="1"/>
</dbReference>
<keyword evidence="1" id="KW-0378">Hydrolase</keyword>
<dbReference type="GO" id="GO:0016787">
    <property type="term" value="F:hydrolase activity"/>
    <property type="evidence" value="ECO:0007669"/>
    <property type="project" value="UniProtKB-KW"/>
</dbReference>
<dbReference type="InterPro" id="IPR036412">
    <property type="entry name" value="HAD-like_sf"/>
</dbReference>